<name>A0AAQ1GB79_9BURK</name>
<organism evidence="1 2">
    <name type="scientific">Paraburkholderia tropica</name>
    <dbReference type="NCBI Taxonomy" id="92647"/>
    <lineage>
        <taxon>Bacteria</taxon>
        <taxon>Pseudomonadati</taxon>
        <taxon>Pseudomonadota</taxon>
        <taxon>Betaproteobacteria</taxon>
        <taxon>Burkholderiales</taxon>
        <taxon>Burkholderiaceae</taxon>
        <taxon>Paraburkholderia</taxon>
    </lineage>
</organism>
<comment type="caution">
    <text evidence="1">The sequence shown here is derived from an EMBL/GenBank/DDBJ whole genome shotgun (WGS) entry which is preliminary data.</text>
</comment>
<dbReference type="PIRSF" id="PIRSF020680">
    <property type="entry name" value="PhnH"/>
    <property type="match status" value="1"/>
</dbReference>
<gene>
    <name evidence="1" type="ORF">SAMN05216550_101361</name>
</gene>
<dbReference type="GO" id="GO:0019634">
    <property type="term" value="P:organic phosphonate metabolic process"/>
    <property type="evidence" value="ECO:0007669"/>
    <property type="project" value="InterPro"/>
</dbReference>
<dbReference type="RefSeq" id="WP_244144338.1">
    <property type="nucleotide sequence ID" value="NZ_CADFGN010000005.1"/>
</dbReference>
<reference evidence="1 2" key="1">
    <citation type="submission" date="2016-10" db="EMBL/GenBank/DDBJ databases">
        <authorList>
            <person name="Varghese N."/>
            <person name="Submissions S."/>
        </authorList>
    </citation>
    <scope>NUCLEOTIDE SEQUENCE [LARGE SCALE GENOMIC DNA]</scope>
    <source>
        <strain evidence="1 2">LMG 22274</strain>
    </source>
</reference>
<dbReference type="Proteomes" id="UP000183529">
    <property type="component" value="Unassembled WGS sequence"/>
</dbReference>
<protein>
    <submittedName>
        <fullName evidence="1">Alpha-D-ribose 1-methylphosphonate 5-triphosphate synthase subunit PhnH</fullName>
    </submittedName>
</protein>
<dbReference type="SUPFAM" id="SSF159709">
    <property type="entry name" value="PhnH-like"/>
    <property type="match status" value="1"/>
</dbReference>
<sequence>MNDALTHTHSHAMLEALAPGFADPVHDTQTVFRTLLDALARPGTIGVIDTPLPAAASAISAQSTQSTQSQPQPHDRAGLAAFAALLTLADYATPVWLAQPDAALAAALRFHADAPLADTAREAAFAYVHDAAALPPLDAFASGTPESPEQSATVFVRVDSLTEGAPLTLRGPGIASTHTIAPAGLPARFWQERAALASRFPCGIDFYFVCDNRLMGLPRTTRVEVN</sequence>
<dbReference type="EMBL" id="FNZM01000001">
    <property type="protein sequence ID" value="SEI90672.1"/>
    <property type="molecule type" value="Genomic_DNA"/>
</dbReference>
<dbReference type="InterPro" id="IPR008772">
    <property type="entry name" value="Phosphonate_metab_PhnH"/>
</dbReference>
<proteinExistence type="predicted"/>
<dbReference type="AlphaFoldDB" id="A0AAQ1GB79"/>
<dbReference type="InterPro" id="IPR038058">
    <property type="entry name" value="PhnH-like_sp"/>
</dbReference>
<dbReference type="NCBIfam" id="TIGR03292">
    <property type="entry name" value="PhnH_redo"/>
    <property type="match status" value="1"/>
</dbReference>
<evidence type="ECO:0000313" key="2">
    <source>
        <dbReference type="Proteomes" id="UP000183529"/>
    </source>
</evidence>
<evidence type="ECO:0000313" key="1">
    <source>
        <dbReference type="EMBL" id="SEI90672.1"/>
    </source>
</evidence>
<dbReference type="Gene3D" id="3.40.50.11310">
    <property type="entry name" value="Bacterial phosphonate metabolism protein PhnH"/>
    <property type="match status" value="1"/>
</dbReference>
<dbReference type="Pfam" id="PF05845">
    <property type="entry name" value="PhnH"/>
    <property type="match status" value="1"/>
</dbReference>
<accession>A0AAQ1GB79</accession>